<evidence type="ECO:0000313" key="2">
    <source>
        <dbReference type="EMBL" id="SNT63167.1"/>
    </source>
</evidence>
<dbReference type="EMBL" id="FZOR01000094">
    <property type="protein sequence ID" value="SNT63167.1"/>
    <property type="molecule type" value="Genomic_DNA"/>
</dbReference>
<evidence type="ECO:0000313" key="3">
    <source>
        <dbReference type="Proteomes" id="UP000198318"/>
    </source>
</evidence>
<protein>
    <submittedName>
        <fullName evidence="2">Uncharacterized protein</fullName>
    </submittedName>
</protein>
<gene>
    <name evidence="2" type="ORF">SAMN05443665_10942</name>
</gene>
<sequence>MARSDPPGAGRRPPARPGVDRQRNAGRRRPDARGHRRRTESSATAQTDPVNRLPNCCDRGTRGATPPRTTSKPPRGSGPATEEVPARTAPADPHRLCRRHLQDPQLAHRTLRPMAALIGGDGHHRRHPPGRGPGPSRSLDPAVEPGGEIRDGARVAEFVSDALISWLKGTRLTCFATSTTGSSIAQVAFDLLAWMPMLTQSGPSAPAATRTSAVCPSPPPSLSLSLSTRSWCRCSRSVARRLEEATKAHCRLGIVQVLDSAGELGLQRRHDLAALAEHYERPVSAARERGGVQARRRAEQAAMDQRQNGW</sequence>
<feature type="compositionally biased region" description="Basic and acidic residues" evidence="1">
    <location>
        <begin position="18"/>
        <end position="33"/>
    </location>
</feature>
<feature type="region of interest" description="Disordered" evidence="1">
    <location>
        <begin position="118"/>
        <end position="144"/>
    </location>
</feature>
<keyword evidence="3" id="KW-1185">Reference proteome</keyword>
<accession>A0A239P803</accession>
<dbReference type="Proteomes" id="UP000198318">
    <property type="component" value="Unassembled WGS sequence"/>
</dbReference>
<dbReference type="AlphaFoldDB" id="A0A239P803"/>
<reference evidence="2 3" key="1">
    <citation type="submission" date="2017-06" db="EMBL/GenBank/DDBJ databases">
        <authorList>
            <person name="Kim H.J."/>
            <person name="Triplett B.A."/>
        </authorList>
    </citation>
    <scope>NUCLEOTIDE SEQUENCE [LARGE SCALE GENOMIC DNA]</scope>
    <source>
        <strain evidence="2 3">DSM 44715</strain>
    </source>
</reference>
<evidence type="ECO:0000256" key="1">
    <source>
        <dbReference type="SAM" id="MobiDB-lite"/>
    </source>
</evidence>
<name>A0A239P803_9ACTN</name>
<feature type="region of interest" description="Disordered" evidence="1">
    <location>
        <begin position="1"/>
        <end position="93"/>
    </location>
</feature>
<feature type="compositionally biased region" description="Low complexity" evidence="1">
    <location>
        <begin position="1"/>
        <end position="12"/>
    </location>
</feature>
<proteinExistence type="predicted"/>
<organism evidence="2 3">
    <name type="scientific">Actinomadura meyerae</name>
    <dbReference type="NCBI Taxonomy" id="240840"/>
    <lineage>
        <taxon>Bacteria</taxon>
        <taxon>Bacillati</taxon>
        <taxon>Actinomycetota</taxon>
        <taxon>Actinomycetes</taxon>
        <taxon>Streptosporangiales</taxon>
        <taxon>Thermomonosporaceae</taxon>
        <taxon>Actinomadura</taxon>
    </lineage>
</organism>